<evidence type="ECO:0000313" key="3">
    <source>
        <dbReference type="Proteomes" id="UP000050741"/>
    </source>
</evidence>
<evidence type="ECO:0000256" key="2">
    <source>
        <dbReference type="SAM" id="SignalP"/>
    </source>
</evidence>
<keyword evidence="2" id="KW-0732">Signal</keyword>
<dbReference type="AlphaFoldDB" id="A0A183CS41"/>
<keyword evidence="3" id="KW-1185">Reference proteome</keyword>
<name>A0A183CS41_GLOPA</name>
<feature type="signal peptide" evidence="2">
    <location>
        <begin position="1"/>
        <end position="18"/>
    </location>
</feature>
<evidence type="ECO:0000313" key="4">
    <source>
        <dbReference type="WBParaSite" id="GPLIN_001569900"/>
    </source>
</evidence>
<dbReference type="Proteomes" id="UP000050741">
    <property type="component" value="Unassembled WGS sequence"/>
</dbReference>
<protein>
    <submittedName>
        <fullName evidence="4">ASXH domain-containing protein</fullName>
    </submittedName>
</protein>
<dbReference type="WBParaSite" id="GPLIN_001569900">
    <property type="protein sequence ID" value="GPLIN_001569900"/>
    <property type="gene ID" value="GPLIN_001569900"/>
</dbReference>
<accession>A0A183CS41</accession>
<feature type="chain" id="PRO_5008147911" evidence="2">
    <location>
        <begin position="19"/>
        <end position="135"/>
    </location>
</feature>
<feature type="region of interest" description="Disordered" evidence="1">
    <location>
        <begin position="19"/>
        <end position="48"/>
    </location>
</feature>
<evidence type="ECO:0000256" key="1">
    <source>
        <dbReference type="SAM" id="MobiDB-lite"/>
    </source>
</evidence>
<reference evidence="4" key="2">
    <citation type="submission" date="2016-06" db="UniProtKB">
        <authorList>
            <consortium name="WormBaseParasite"/>
        </authorList>
    </citation>
    <scope>IDENTIFICATION</scope>
</reference>
<feature type="compositionally biased region" description="Basic residues" evidence="1">
    <location>
        <begin position="88"/>
        <end position="108"/>
    </location>
</feature>
<feature type="region of interest" description="Disordered" evidence="1">
    <location>
        <begin position="80"/>
        <end position="108"/>
    </location>
</feature>
<proteinExistence type="predicted"/>
<sequence length="135" mass="15581">LFLPNLLVTLLGIASVAGTSPSKQKHASVSEHSMEMSGKAPRHKNVPRVTLDHQPIEIPEGSNWVHVLNRHLAANAQLEKANAQNRETKHRQPRDKMKHWQPRDKMKHWQLRDEMKHWQLRGVPERDVPERNVGP</sequence>
<organism evidence="3 4">
    <name type="scientific">Globodera pallida</name>
    <name type="common">Potato cyst nematode worm</name>
    <name type="synonym">Heterodera pallida</name>
    <dbReference type="NCBI Taxonomy" id="36090"/>
    <lineage>
        <taxon>Eukaryota</taxon>
        <taxon>Metazoa</taxon>
        <taxon>Ecdysozoa</taxon>
        <taxon>Nematoda</taxon>
        <taxon>Chromadorea</taxon>
        <taxon>Rhabditida</taxon>
        <taxon>Tylenchina</taxon>
        <taxon>Tylenchomorpha</taxon>
        <taxon>Tylenchoidea</taxon>
        <taxon>Heteroderidae</taxon>
        <taxon>Heteroderinae</taxon>
        <taxon>Globodera</taxon>
    </lineage>
</organism>
<reference evidence="3" key="1">
    <citation type="submission" date="2014-05" db="EMBL/GenBank/DDBJ databases">
        <title>The genome and life-stage specific transcriptomes of Globodera pallida elucidate key aspects of plant parasitism by a cyst nematode.</title>
        <authorList>
            <person name="Cotton J.A."/>
            <person name="Lilley C.J."/>
            <person name="Jones L.M."/>
            <person name="Kikuchi T."/>
            <person name="Reid A.J."/>
            <person name="Thorpe P."/>
            <person name="Tsai I.J."/>
            <person name="Beasley H."/>
            <person name="Blok V."/>
            <person name="Cock P.J.A."/>
            <person name="Van den Akker S.E."/>
            <person name="Holroyd N."/>
            <person name="Hunt M."/>
            <person name="Mantelin S."/>
            <person name="Naghra H."/>
            <person name="Pain A."/>
            <person name="Palomares-Rius J.E."/>
            <person name="Zarowiecki M."/>
            <person name="Berriman M."/>
            <person name="Jones J.T."/>
            <person name="Urwin P.E."/>
        </authorList>
    </citation>
    <scope>NUCLEOTIDE SEQUENCE [LARGE SCALE GENOMIC DNA]</scope>
    <source>
        <strain evidence="3">Lindley</strain>
    </source>
</reference>